<geneLocation type="mitochondrion" evidence="2"/>
<feature type="non-terminal residue" evidence="2">
    <location>
        <position position="40"/>
    </location>
</feature>
<organism evidence="2">
    <name type="scientific">Scarelus similis</name>
    <dbReference type="NCBI Taxonomy" id="869265"/>
    <lineage>
        <taxon>Eukaryota</taxon>
        <taxon>Metazoa</taxon>
        <taxon>Ecdysozoa</taxon>
        <taxon>Arthropoda</taxon>
        <taxon>Hexapoda</taxon>
        <taxon>Insecta</taxon>
        <taxon>Pterygota</taxon>
        <taxon>Neoptera</taxon>
        <taxon>Endopterygota</taxon>
        <taxon>Coleoptera</taxon>
        <taxon>Polyphaga</taxon>
        <taxon>Elateriformia</taxon>
        <taxon>Elateroidea</taxon>
        <taxon>Lycidae</taxon>
        <taxon>Leptolycinae</taxon>
        <taxon>Scarelus</taxon>
    </lineage>
</organism>
<keyword evidence="1" id="KW-0472">Membrane</keyword>
<sequence length="40" mass="4754">MYLLDFILLFSSLLIFFLLVLMGVAFFTFFELKILGYIQI</sequence>
<name>E3UKU1_9COLE</name>
<reference evidence="2" key="1">
    <citation type="journal article" date="2010" name="Mol. Ecol.">
        <title>Evidence of extreme habitat stability in a Southeast Asian biodiversity hotspot based on the evolutionary analysis of neotenic net-winged beetles.</title>
        <authorList>
            <person name="Malohlava V."/>
            <person name="Bocak L."/>
        </authorList>
    </citation>
    <scope>NUCLEOTIDE SEQUENCE</scope>
</reference>
<gene>
    <name evidence="2" type="primary">ND5</name>
</gene>
<protein>
    <submittedName>
        <fullName evidence="2">NADH dehydrogenase subunit 1</fullName>
    </submittedName>
</protein>
<evidence type="ECO:0000256" key="1">
    <source>
        <dbReference type="SAM" id="Phobius"/>
    </source>
</evidence>
<proteinExistence type="predicted"/>
<keyword evidence="2" id="KW-0496">Mitochondrion</keyword>
<keyword evidence="1" id="KW-0812">Transmembrane</keyword>
<accession>E3UKU1</accession>
<dbReference type="EMBL" id="HM451001">
    <property type="protein sequence ID" value="ADL62875.1"/>
    <property type="molecule type" value="Genomic_DNA"/>
</dbReference>
<evidence type="ECO:0000313" key="2">
    <source>
        <dbReference type="EMBL" id="ADL62875.1"/>
    </source>
</evidence>
<dbReference type="AlphaFoldDB" id="E3UKU1"/>
<keyword evidence="1" id="KW-1133">Transmembrane helix</keyword>
<feature type="transmembrane region" description="Helical" evidence="1">
    <location>
        <begin position="6"/>
        <end position="30"/>
    </location>
</feature>